<evidence type="ECO:0000313" key="3">
    <source>
        <dbReference type="Proteomes" id="UP000298030"/>
    </source>
</evidence>
<organism evidence="2 3">
    <name type="scientific">Coprinellus micaceus</name>
    <name type="common">Glistening ink-cap mushroom</name>
    <name type="synonym">Coprinus micaceus</name>
    <dbReference type="NCBI Taxonomy" id="71717"/>
    <lineage>
        <taxon>Eukaryota</taxon>
        <taxon>Fungi</taxon>
        <taxon>Dikarya</taxon>
        <taxon>Basidiomycota</taxon>
        <taxon>Agaricomycotina</taxon>
        <taxon>Agaricomycetes</taxon>
        <taxon>Agaricomycetidae</taxon>
        <taxon>Agaricales</taxon>
        <taxon>Agaricineae</taxon>
        <taxon>Psathyrellaceae</taxon>
        <taxon>Coprinellus</taxon>
    </lineage>
</organism>
<feature type="region of interest" description="Disordered" evidence="1">
    <location>
        <begin position="71"/>
        <end position="92"/>
    </location>
</feature>
<proteinExistence type="predicted"/>
<dbReference type="Proteomes" id="UP000298030">
    <property type="component" value="Unassembled WGS sequence"/>
</dbReference>
<keyword evidence="3" id="KW-1185">Reference proteome</keyword>
<protein>
    <submittedName>
        <fullName evidence="2">Uncharacterized protein</fullName>
    </submittedName>
</protein>
<comment type="caution">
    <text evidence="2">The sequence shown here is derived from an EMBL/GenBank/DDBJ whole genome shotgun (WGS) entry which is preliminary data.</text>
</comment>
<sequence length="92" mass="10232">MPVCEPSKSTAMSSCGSKKLCQEGSYHSQAQGGDMRTTLGSARGRTHEHVEDIFRQSIPAQQRREVREVNGGLAKVHSHPRRWPGDSFLNVR</sequence>
<dbReference type="AlphaFoldDB" id="A0A4Y7THL0"/>
<accession>A0A4Y7THL0</accession>
<evidence type="ECO:0000313" key="2">
    <source>
        <dbReference type="EMBL" id="TEB33656.1"/>
    </source>
</evidence>
<gene>
    <name evidence="2" type="ORF">FA13DRAFT_164258</name>
</gene>
<feature type="region of interest" description="Disordered" evidence="1">
    <location>
        <begin position="23"/>
        <end position="47"/>
    </location>
</feature>
<dbReference type="EMBL" id="QPFP01000012">
    <property type="protein sequence ID" value="TEB33656.1"/>
    <property type="molecule type" value="Genomic_DNA"/>
</dbReference>
<name>A0A4Y7THL0_COPMI</name>
<reference evidence="2 3" key="1">
    <citation type="journal article" date="2019" name="Nat. Ecol. Evol.">
        <title>Megaphylogeny resolves global patterns of mushroom evolution.</title>
        <authorList>
            <person name="Varga T."/>
            <person name="Krizsan K."/>
            <person name="Foldi C."/>
            <person name="Dima B."/>
            <person name="Sanchez-Garcia M."/>
            <person name="Sanchez-Ramirez S."/>
            <person name="Szollosi G.J."/>
            <person name="Szarkandi J.G."/>
            <person name="Papp V."/>
            <person name="Albert L."/>
            <person name="Andreopoulos W."/>
            <person name="Angelini C."/>
            <person name="Antonin V."/>
            <person name="Barry K.W."/>
            <person name="Bougher N.L."/>
            <person name="Buchanan P."/>
            <person name="Buyck B."/>
            <person name="Bense V."/>
            <person name="Catcheside P."/>
            <person name="Chovatia M."/>
            <person name="Cooper J."/>
            <person name="Damon W."/>
            <person name="Desjardin D."/>
            <person name="Finy P."/>
            <person name="Geml J."/>
            <person name="Haridas S."/>
            <person name="Hughes K."/>
            <person name="Justo A."/>
            <person name="Karasinski D."/>
            <person name="Kautmanova I."/>
            <person name="Kiss B."/>
            <person name="Kocsube S."/>
            <person name="Kotiranta H."/>
            <person name="LaButti K.M."/>
            <person name="Lechner B.E."/>
            <person name="Liimatainen K."/>
            <person name="Lipzen A."/>
            <person name="Lukacs Z."/>
            <person name="Mihaltcheva S."/>
            <person name="Morgado L.N."/>
            <person name="Niskanen T."/>
            <person name="Noordeloos M.E."/>
            <person name="Ohm R.A."/>
            <person name="Ortiz-Santana B."/>
            <person name="Ovrebo C."/>
            <person name="Racz N."/>
            <person name="Riley R."/>
            <person name="Savchenko A."/>
            <person name="Shiryaev A."/>
            <person name="Soop K."/>
            <person name="Spirin V."/>
            <person name="Szebenyi C."/>
            <person name="Tomsovsky M."/>
            <person name="Tulloss R.E."/>
            <person name="Uehling J."/>
            <person name="Grigoriev I.V."/>
            <person name="Vagvolgyi C."/>
            <person name="Papp T."/>
            <person name="Martin F.M."/>
            <person name="Miettinen O."/>
            <person name="Hibbett D.S."/>
            <person name="Nagy L.G."/>
        </authorList>
    </citation>
    <scope>NUCLEOTIDE SEQUENCE [LARGE SCALE GENOMIC DNA]</scope>
    <source>
        <strain evidence="2 3">FP101781</strain>
    </source>
</reference>
<evidence type="ECO:0000256" key="1">
    <source>
        <dbReference type="SAM" id="MobiDB-lite"/>
    </source>
</evidence>